<organism evidence="10 11">
    <name type="scientific">Dactylonectria macrodidyma</name>
    <dbReference type="NCBI Taxonomy" id="307937"/>
    <lineage>
        <taxon>Eukaryota</taxon>
        <taxon>Fungi</taxon>
        <taxon>Dikarya</taxon>
        <taxon>Ascomycota</taxon>
        <taxon>Pezizomycotina</taxon>
        <taxon>Sordariomycetes</taxon>
        <taxon>Hypocreomycetidae</taxon>
        <taxon>Hypocreales</taxon>
        <taxon>Nectriaceae</taxon>
        <taxon>Dactylonectria</taxon>
    </lineage>
</organism>
<dbReference type="InterPro" id="IPR002403">
    <property type="entry name" value="Cyt_P450_E_grp-IV"/>
</dbReference>
<evidence type="ECO:0000256" key="7">
    <source>
        <dbReference type="PIRSR" id="PIRSR602403-1"/>
    </source>
</evidence>
<name>A0A9P9DKD3_9HYPO</name>
<dbReference type="EMBL" id="JAGMUV010000025">
    <property type="protein sequence ID" value="KAH7120509.1"/>
    <property type="molecule type" value="Genomic_DNA"/>
</dbReference>
<feature type="transmembrane region" description="Helical" evidence="9">
    <location>
        <begin position="32"/>
        <end position="49"/>
    </location>
</feature>
<evidence type="ECO:0000256" key="6">
    <source>
        <dbReference type="ARBA" id="ARBA00023033"/>
    </source>
</evidence>
<dbReference type="InterPro" id="IPR050121">
    <property type="entry name" value="Cytochrome_P450_monoxygenase"/>
</dbReference>
<dbReference type="Gene3D" id="1.10.630.10">
    <property type="entry name" value="Cytochrome P450"/>
    <property type="match status" value="1"/>
</dbReference>
<reference evidence="10" key="1">
    <citation type="journal article" date="2021" name="Nat. Commun.">
        <title>Genetic determinants of endophytism in the Arabidopsis root mycobiome.</title>
        <authorList>
            <person name="Mesny F."/>
            <person name="Miyauchi S."/>
            <person name="Thiergart T."/>
            <person name="Pickel B."/>
            <person name="Atanasova L."/>
            <person name="Karlsson M."/>
            <person name="Huettel B."/>
            <person name="Barry K.W."/>
            <person name="Haridas S."/>
            <person name="Chen C."/>
            <person name="Bauer D."/>
            <person name="Andreopoulos W."/>
            <person name="Pangilinan J."/>
            <person name="LaButti K."/>
            <person name="Riley R."/>
            <person name="Lipzen A."/>
            <person name="Clum A."/>
            <person name="Drula E."/>
            <person name="Henrissat B."/>
            <person name="Kohler A."/>
            <person name="Grigoriev I.V."/>
            <person name="Martin F.M."/>
            <person name="Hacquard S."/>
        </authorList>
    </citation>
    <scope>NUCLEOTIDE SEQUENCE</scope>
    <source>
        <strain evidence="10">MPI-CAGE-AT-0147</strain>
    </source>
</reference>
<dbReference type="Proteomes" id="UP000738349">
    <property type="component" value="Unassembled WGS sequence"/>
</dbReference>
<keyword evidence="6" id="KW-0503">Monooxygenase</keyword>
<feature type="region of interest" description="Disordered" evidence="8">
    <location>
        <begin position="419"/>
        <end position="460"/>
    </location>
</feature>
<keyword evidence="9" id="KW-0812">Transmembrane</keyword>
<keyword evidence="4 7" id="KW-0479">Metal-binding</keyword>
<evidence type="ECO:0000256" key="3">
    <source>
        <dbReference type="ARBA" id="ARBA00022617"/>
    </source>
</evidence>
<dbReference type="InterPro" id="IPR001128">
    <property type="entry name" value="Cyt_P450"/>
</dbReference>
<dbReference type="PANTHER" id="PTHR24305:SF227">
    <property type="entry name" value="P450, PUTATIVE (EUROFUNG)-RELATED"/>
    <property type="match status" value="1"/>
</dbReference>
<dbReference type="PANTHER" id="PTHR24305">
    <property type="entry name" value="CYTOCHROME P450"/>
    <property type="match status" value="1"/>
</dbReference>
<evidence type="ECO:0000313" key="11">
    <source>
        <dbReference type="Proteomes" id="UP000738349"/>
    </source>
</evidence>
<comment type="cofactor">
    <cofactor evidence="1 7">
        <name>heme</name>
        <dbReference type="ChEBI" id="CHEBI:30413"/>
    </cofactor>
</comment>
<evidence type="ECO:0000256" key="8">
    <source>
        <dbReference type="SAM" id="MobiDB-lite"/>
    </source>
</evidence>
<keyword evidence="11" id="KW-1185">Reference proteome</keyword>
<keyword evidence="9" id="KW-0472">Membrane</keyword>
<evidence type="ECO:0000256" key="4">
    <source>
        <dbReference type="ARBA" id="ARBA00022723"/>
    </source>
</evidence>
<comment type="caution">
    <text evidence="10">The sequence shown here is derived from an EMBL/GenBank/DDBJ whole genome shotgun (WGS) entry which is preliminary data.</text>
</comment>
<dbReference type="GO" id="GO:0020037">
    <property type="term" value="F:heme binding"/>
    <property type="evidence" value="ECO:0007669"/>
    <property type="project" value="InterPro"/>
</dbReference>
<feature type="region of interest" description="Disordered" evidence="8">
    <location>
        <begin position="503"/>
        <end position="536"/>
    </location>
</feature>
<feature type="binding site" description="axial binding residue" evidence="7">
    <location>
        <position position="222"/>
    </location>
    <ligand>
        <name>heme</name>
        <dbReference type="ChEBI" id="CHEBI:30413"/>
    </ligand>
    <ligandPart>
        <name>Fe</name>
        <dbReference type="ChEBI" id="CHEBI:18248"/>
    </ligandPart>
</feature>
<dbReference type="SUPFAM" id="SSF48264">
    <property type="entry name" value="Cytochrome P450"/>
    <property type="match status" value="1"/>
</dbReference>
<proteinExistence type="inferred from homology"/>
<keyword evidence="3 7" id="KW-0349">Heme</keyword>
<evidence type="ECO:0000256" key="2">
    <source>
        <dbReference type="ARBA" id="ARBA00010617"/>
    </source>
</evidence>
<keyword evidence="6" id="KW-0560">Oxidoreductase</keyword>
<sequence>MDRSFGAVQDPNTPFQHHYDKLRMRPLAFNKTMLLISMFTIGFAAFFQLPTKWNRESHKAAKYIRNYACRLVEEMKGKMQQDDRQGKNIASLAMASGAFSDQNMVDQIQLPAALSPGTTVRAAEIDSLPYLNAFCNEVLRFYPPVPSTVREARVDTFLAGSFIPKGTTLLILPGATNLDQARWGLDAEEFNPDRWLGHGRTNNGGSDSNLANLTVLAGPQGCIGKSFAVSELLCLVAVLVSRFQMQLQDPDKALEIVRALSAAPMDVVCYRQASLNLEYHLVSFNESVANRYSNGAQDRVVLTKSLGRRLKTRIENLERETERSRMILGLNLEVYTCYQLIRQWSSHCDLQKIDVPQGPYQGCHDFSVLTEPSETEARDNRQAFPLPKQPSLLNDSLGDLMQIDVPWMENLSTSLDSFETALSSPDDTVATSTSSFPRSQPSTSTGCPSPSNAKSVSTHNSMSWLPAPSIVREPGQLNQIDYSTSGIPFGGPASIDGRIEVAESSPNSPAAGRHRQALTPADLEGQLSSTAEGSPEERFTKILLSIKEVGFEDIDSSKF</sequence>
<keyword evidence="5 7" id="KW-0408">Iron</keyword>
<accession>A0A9P9DKD3</accession>
<evidence type="ECO:0000313" key="10">
    <source>
        <dbReference type="EMBL" id="KAH7120509.1"/>
    </source>
</evidence>
<keyword evidence="9" id="KW-1133">Transmembrane helix</keyword>
<evidence type="ECO:0000256" key="9">
    <source>
        <dbReference type="SAM" id="Phobius"/>
    </source>
</evidence>
<protein>
    <submittedName>
        <fullName evidence="10">Cytochrome P450</fullName>
    </submittedName>
</protein>
<dbReference type="GO" id="GO:0004497">
    <property type="term" value="F:monooxygenase activity"/>
    <property type="evidence" value="ECO:0007669"/>
    <property type="project" value="UniProtKB-KW"/>
</dbReference>
<gene>
    <name evidence="10" type="ORF">EDB81DRAFT_914150</name>
</gene>
<dbReference type="OrthoDB" id="1470350at2759"/>
<dbReference type="InterPro" id="IPR036396">
    <property type="entry name" value="Cyt_P450_sf"/>
</dbReference>
<evidence type="ECO:0000256" key="1">
    <source>
        <dbReference type="ARBA" id="ARBA00001971"/>
    </source>
</evidence>
<dbReference type="AlphaFoldDB" id="A0A9P9DKD3"/>
<dbReference type="Pfam" id="PF00067">
    <property type="entry name" value="p450"/>
    <property type="match status" value="1"/>
</dbReference>
<evidence type="ECO:0000256" key="5">
    <source>
        <dbReference type="ARBA" id="ARBA00023004"/>
    </source>
</evidence>
<dbReference type="GO" id="GO:0005506">
    <property type="term" value="F:iron ion binding"/>
    <property type="evidence" value="ECO:0007669"/>
    <property type="project" value="InterPro"/>
</dbReference>
<dbReference type="PRINTS" id="PR00465">
    <property type="entry name" value="EP450IV"/>
</dbReference>
<comment type="similarity">
    <text evidence="2">Belongs to the cytochrome P450 family.</text>
</comment>
<dbReference type="GO" id="GO:0016705">
    <property type="term" value="F:oxidoreductase activity, acting on paired donors, with incorporation or reduction of molecular oxygen"/>
    <property type="evidence" value="ECO:0007669"/>
    <property type="project" value="InterPro"/>
</dbReference>